<organism evidence="2 3">
    <name type="scientific">Spirodela intermedia</name>
    <name type="common">Intermediate duckweed</name>
    <dbReference type="NCBI Taxonomy" id="51605"/>
    <lineage>
        <taxon>Eukaryota</taxon>
        <taxon>Viridiplantae</taxon>
        <taxon>Streptophyta</taxon>
        <taxon>Embryophyta</taxon>
        <taxon>Tracheophyta</taxon>
        <taxon>Spermatophyta</taxon>
        <taxon>Magnoliopsida</taxon>
        <taxon>Liliopsida</taxon>
        <taxon>Araceae</taxon>
        <taxon>Lemnoideae</taxon>
        <taxon>Spirodela</taxon>
    </lineage>
</organism>
<feature type="compositionally biased region" description="Basic and acidic residues" evidence="1">
    <location>
        <begin position="178"/>
        <end position="187"/>
    </location>
</feature>
<reference evidence="2" key="1">
    <citation type="submission" date="2020-02" db="EMBL/GenBank/DDBJ databases">
        <authorList>
            <person name="Scholz U."/>
            <person name="Mascher M."/>
            <person name="Fiebig A."/>
        </authorList>
    </citation>
    <scope>NUCLEOTIDE SEQUENCE</scope>
</reference>
<dbReference type="Proteomes" id="UP000663760">
    <property type="component" value="Chromosome 15"/>
</dbReference>
<gene>
    <name evidence="2" type="ORF">SI8410_15019407</name>
</gene>
<feature type="compositionally biased region" description="Gly residues" evidence="1">
    <location>
        <begin position="1"/>
        <end position="10"/>
    </location>
</feature>
<dbReference type="OrthoDB" id="361835at2759"/>
<feature type="region of interest" description="Disordered" evidence="1">
    <location>
        <begin position="1"/>
        <end position="110"/>
    </location>
</feature>
<dbReference type="PANTHER" id="PTHR33828:SF1">
    <property type="entry name" value="OS05G0596200 PROTEIN"/>
    <property type="match status" value="1"/>
</dbReference>
<evidence type="ECO:0000313" key="3">
    <source>
        <dbReference type="Proteomes" id="UP000663760"/>
    </source>
</evidence>
<feature type="compositionally biased region" description="Low complexity" evidence="1">
    <location>
        <begin position="69"/>
        <end position="88"/>
    </location>
</feature>
<dbReference type="EMBL" id="LR746278">
    <property type="protein sequence ID" value="CAA7408729.1"/>
    <property type="molecule type" value="Genomic_DNA"/>
</dbReference>
<feature type="region of interest" description="Disordered" evidence="1">
    <location>
        <begin position="155"/>
        <end position="223"/>
    </location>
</feature>
<dbReference type="AlphaFoldDB" id="A0A7I8LFD6"/>
<evidence type="ECO:0000313" key="2">
    <source>
        <dbReference type="EMBL" id="CAA7408729.1"/>
    </source>
</evidence>
<name>A0A7I8LFD6_SPIIN</name>
<proteinExistence type="predicted"/>
<protein>
    <submittedName>
        <fullName evidence="2">Uncharacterized protein</fullName>
    </submittedName>
</protein>
<evidence type="ECO:0000256" key="1">
    <source>
        <dbReference type="SAM" id="MobiDB-lite"/>
    </source>
</evidence>
<keyword evidence="3" id="KW-1185">Reference proteome</keyword>
<accession>A0A7I8LFD6</accession>
<sequence>MTEIRGGGGAKPRPNLGRDDGGKGKGLQSPSQMVKKRIDGLGIKSQAPDSKQKPIGTSISKPSGVKPQTAISSSTKTIVKTTSKTTAVRARAEKKVFSLPGQKYDPPEEREPLRIFYESLSKQIPSSEMAEFCLPISSFLILQMMEHGMLSADRAKRAYEKKQRRQQQLRTGTPIKSPKLERPESSKKPPVPKNGDIKAKKRVNYSDDDDDDEFIMKLKKTRS</sequence>
<dbReference type="PANTHER" id="PTHR33828">
    <property type="entry name" value="OS05G0596200 PROTEIN"/>
    <property type="match status" value="1"/>
</dbReference>